<accession>A0ABR7DL19</accession>
<evidence type="ECO:0008006" key="3">
    <source>
        <dbReference type="Google" id="ProtNLM"/>
    </source>
</evidence>
<dbReference type="RefSeq" id="WP_186928867.1">
    <property type="nucleotide sequence ID" value="NZ_JACOOJ010000005.1"/>
</dbReference>
<reference evidence="1 2" key="1">
    <citation type="submission" date="2020-08" db="EMBL/GenBank/DDBJ databases">
        <title>Genome public.</title>
        <authorList>
            <person name="Liu C."/>
            <person name="Sun Q."/>
        </authorList>
    </citation>
    <scope>NUCLEOTIDE SEQUENCE [LARGE SCALE GENOMIC DNA]</scope>
    <source>
        <strain evidence="1 2">NSJ-79</strain>
    </source>
</reference>
<evidence type="ECO:0000313" key="2">
    <source>
        <dbReference type="Proteomes" id="UP000651475"/>
    </source>
</evidence>
<evidence type="ECO:0000313" key="1">
    <source>
        <dbReference type="EMBL" id="MBC5632083.1"/>
    </source>
</evidence>
<protein>
    <recommendedName>
        <fullName evidence="3">TerB family tellurite resistance protein</fullName>
    </recommendedName>
</protein>
<proteinExistence type="predicted"/>
<keyword evidence="2" id="KW-1185">Reference proteome</keyword>
<dbReference type="EMBL" id="JACOOJ010000005">
    <property type="protein sequence ID" value="MBC5632083.1"/>
    <property type="molecule type" value="Genomic_DNA"/>
</dbReference>
<comment type="caution">
    <text evidence="1">The sequence shown here is derived from an EMBL/GenBank/DDBJ whole genome shotgun (WGS) entry which is preliminary data.</text>
</comment>
<dbReference type="Proteomes" id="UP000651475">
    <property type="component" value="Unassembled WGS sequence"/>
</dbReference>
<sequence>MVQILRDIHPVARKEHKCMFCGGTIKVGQKYNRQTNVYDGQIYDWITHEECSIIAHKLNMYDGCDDDGLDDESFLEYIKQYVYDSHYDDSIDDIAKDWQLSYYDMVKKILEELIKL</sequence>
<gene>
    <name evidence="1" type="ORF">H8S65_04755</name>
</gene>
<name>A0ABR7DL19_9BACT</name>
<organism evidence="1 2">
    <name type="scientific">Parabacteroides hominis</name>
    <dbReference type="NCBI Taxonomy" id="2763057"/>
    <lineage>
        <taxon>Bacteria</taxon>
        <taxon>Pseudomonadati</taxon>
        <taxon>Bacteroidota</taxon>
        <taxon>Bacteroidia</taxon>
        <taxon>Bacteroidales</taxon>
        <taxon>Tannerellaceae</taxon>
        <taxon>Parabacteroides</taxon>
    </lineage>
</organism>